<comment type="cofactor">
    <cofactor evidence="1 5">
        <name>thiamine diphosphate</name>
        <dbReference type="ChEBI" id="CHEBI:58937"/>
    </cofactor>
</comment>
<dbReference type="GO" id="GO:0004739">
    <property type="term" value="F:pyruvate dehydrogenase (acetyl-transferring) activity"/>
    <property type="evidence" value="ECO:0007669"/>
    <property type="project" value="UniProtKB-UniRule"/>
</dbReference>
<sequence length="380" mass="42060">MLSARSVVSKARLASVASRRWASDVATFTAKQEYKGHKIDDLPSGTAEFTKEEAWKYFKDMSVIRRMETTAGELYRSKYIRGFCHLYSGQEAVCVGMMAGMKPEDSFITAYRCHGWAYCHGYSVKQILAELFGNSAGASQGLGGSMHFYGDKFYGGNGIVGAQVPVGAGVALAHQYANDNGVCFTMYGDGAANQGQVFEAYNMAKLWNLPCVFVCENNKYGMGTSASRAAASVDYYTRGDYVPGIWVDGMDIVAVREATKWASEYASKNGPLVMEVETYRYHGHSMSDPDTTYRTRDDIKKVRTTFDPILLFRNHMVEAGFATEDELKAAEKEIRASVKAEADEALAAPPTSQDLLTKFIHIEETNNVRGCDLYTVYNQK</sequence>
<dbReference type="OMA" id="LGYEMPC"/>
<dbReference type="InterPro" id="IPR050642">
    <property type="entry name" value="PDH_E1_Alpha_Subunit"/>
</dbReference>
<dbReference type="InParanoid" id="F2U8M7"/>
<dbReference type="InterPro" id="IPR017597">
    <property type="entry name" value="Pyrv_DH_E1_asu_subgrp-y"/>
</dbReference>
<dbReference type="NCBIfam" id="TIGR03182">
    <property type="entry name" value="PDH_E1_alph_y"/>
    <property type="match status" value="1"/>
</dbReference>
<dbReference type="PANTHER" id="PTHR11516:SF60">
    <property type="entry name" value="PYRUVATE DEHYDROGENASE E1 COMPONENT SUBUNIT ALPHA"/>
    <property type="match status" value="1"/>
</dbReference>
<dbReference type="Pfam" id="PF00676">
    <property type="entry name" value="E1_dh"/>
    <property type="match status" value="1"/>
</dbReference>
<dbReference type="InterPro" id="IPR001017">
    <property type="entry name" value="DH_E1"/>
</dbReference>
<feature type="domain" description="Dehydrogenase E1 component" evidence="6">
    <location>
        <begin position="60"/>
        <end position="349"/>
    </location>
</feature>
<keyword evidence="3 5" id="KW-0786">Thiamine pyrophosphate</keyword>
<evidence type="ECO:0000313" key="8">
    <source>
        <dbReference type="Proteomes" id="UP000007799"/>
    </source>
</evidence>
<keyword evidence="4 5" id="KW-0670">Pyruvate</keyword>
<name>F2U8M7_SALR5</name>
<comment type="function">
    <text evidence="5">The pyruvate dehydrogenase complex catalyzes the overall conversion of pyruvate to acetyl-CoA and CO(2).</text>
</comment>
<dbReference type="CDD" id="cd02000">
    <property type="entry name" value="TPP_E1_PDC_ADC_BCADC"/>
    <property type="match status" value="1"/>
</dbReference>
<evidence type="ECO:0000256" key="3">
    <source>
        <dbReference type="ARBA" id="ARBA00023052"/>
    </source>
</evidence>
<dbReference type="Proteomes" id="UP000007799">
    <property type="component" value="Unassembled WGS sequence"/>
</dbReference>
<dbReference type="STRING" id="946362.F2U8M7"/>
<evidence type="ECO:0000313" key="7">
    <source>
        <dbReference type="EMBL" id="EGD72735.1"/>
    </source>
</evidence>
<dbReference type="PANTHER" id="PTHR11516">
    <property type="entry name" value="PYRUVATE DEHYDROGENASE E1 COMPONENT, ALPHA SUBUNIT BACTERIAL AND ORGANELLAR"/>
    <property type="match status" value="1"/>
</dbReference>
<dbReference type="RefSeq" id="XP_004994558.1">
    <property type="nucleotide sequence ID" value="XM_004994501.1"/>
</dbReference>
<protein>
    <recommendedName>
        <fullName evidence="5">Pyruvate dehydrogenase E1 component subunit alpha</fullName>
        <ecNumber evidence="5">1.2.4.1</ecNumber>
    </recommendedName>
</protein>
<reference evidence="7" key="1">
    <citation type="submission" date="2009-08" db="EMBL/GenBank/DDBJ databases">
        <title>Annotation of Salpingoeca rosetta.</title>
        <authorList>
            <consortium name="The Broad Institute Genome Sequencing Platform"/>
            <person name="Russ C."/>
            <person name="Cuomo C."/>
            <person name="Burger G."/>
            <person name="Gray M.W."/>
            <person name="Holland P.W.H."/>
            <person name="King N."/>
            <person name="Lang F.B.F."/>
            <person name="Roger A.J."/>
            <person name="Ruiz-Trillo I."/>
            <person name="Young S.K."/>
            <person name="Zeng Q."/>
            <person name="Gargeya S."/>
            <person name="Alvarado L."/>
            <person name="Berlin A."/>
            <person name="Chapman S.B."/>
            <person name="Chen Z."/>
            <person name="Freedman E."/>
            <person name="Gellesch M."/>
            <person name="Goldberg J."/>
            <person name="Griggs A."/>
            <person name="Gujja S."/>
            <person name="Heilman E."/>
            <person name="Heiman D."/>
            <person name="Howarth C."/>
            <person name="Mehta T."/>
            <person name="Neiman D."/>
            <person name="Pearson M."/>
            <person name="Roberts A."/>
            <person name="Saif S."/>
            <person name="Shea T."/>
            <person name="Shenoy N."/>
            <person name="Sisk P."/>
            <person name="Stolte C."/>
            <person name="Sykes S."/>
            <person name="White J."/>
            <person name="Yandava C."/>
            <person name="Haas B."/>
            <person name="Nusbaum C."/>
            <person name="Birren B."/>
        </authorList>
    </citation>
    <scope>NUCLEOTIDE SEQUENCE [LARGE SCALE GENOMIC DNA]</scope>
    <source>
        <strain evidence="7">ATCC 50818</strain>
    </source>
</reference>
<organism evidence="8">
    <name type="scientific">Salpingoeca rosetta (strain ATCC 50818 / BSB-021)</name>
    <dbReference type="NCBI Taxonomy" id="946362"/>
    <lineage>
        <taxon>Eukaryota</taxon>
        <taxon>Choanoflagellata</taxon>
        <taxon>Craspedida</taxon>
        <taxon>Salpingoecidae</taxon>
        <taxon>Salpingoeca</taxon>
    </lineage>
</organism>
<keyword evidence="2 5" id="KW-0560">Oxidoreductase</keyword>
<proteinExistence type="predicted"/>
<dbReference type="FunFam" id="3.40.50.970:FF:000013">
    <property type="entry name" value="Pyruvate dehydrogenase E1 component subunit alpha"/>
    <property type="match status" value="1"/>
</dbReference>
<dbReference type="EMBL" id="GL832964">
    <property type="protein sequence ID" value="EGD72735.1"/>
    <property type="molecule type" value="Genomic_DNA"/>
</dbReference>
<dbReference type="GeneID" id="16075139"/>
<dbReference type="AlphaFoldDB" id="F2U8M7"/>
<dbReference type="FunCoup" id="F2U8M7">
    <property type="interactions" value="1052"/>
</dbReference>
<dbReference type="Gene3D" id="3.40.50.970">
    <property type="match status" value="1"/>
</dbReference>
<dbReference type="InterPro" id="IPR029061">
    <property type="entry name" value="THDP-binding"/>
</dbReference>
<dbReference type="KEGG" id="sre:PTSG_04464"/>
<evidence type="ECO:0000256" key="4">
    <source>
        <dbReference type="ARBA" id="ARBA00023317"/>
    </source>
</evidence>
<dbReference type="SUPFAM" id="SSF52518">
    <property type="entry name" value="Thiamin diphosphate-binding fold (THDP-binding)"/>
    <property type="match status" value="1"/>
</dbReference>
<evidence type="ECO:0000256" key="1">
    <source>
        <dbReference type="ARBA" id="ARBA00001964"/>
    </source>
</evidence>
<dbReference type="GO" id="GO:0006086">
    <property type="term" value="P:pyruvate decarboxylation to acetyl-CoA"/>
    <property type="evidence" value="ECO:0007669"/>
    <property type="project" value="InterPro"/>
</dbReference>
<evidence type="ECO:0000256" key="2">
    <source>
        <dbReference type="ARBA" id="ARBA00023002"/>
    </source>
</evidence>
<comment type="catalytic activity">
    <reaction evidence="5">
        <text>N(6)-[(R)-lipoyl]-L-lysyl-[protein] + pyruvate + H(+) = N(6)-[(R)-S(8)-acetyldihydrolipoyl]-L-lysyl-[protein] + CO2</text>
        <dbReference type="Rhea" id="RHEA:19189"/>
        <dbReference type="Rhea" id="RHEA-COMP:10474"/>
        <dbReference type="Rhea" id="RHEA-COMP:10478"/>
        <dbReference type="ChEBI" id="CHEBI:15361"/>
        <dbReference type="ChEBI" id="CHEBI:15378"/>
        <dbReference type="ChEBI" id="CHEBI:16526"/>
        <dbReference type="ChEBI" id="CHEBI:83099"/>
        <dbReference type="ChEBI" id="CHEBI:83111"/>
        <dbReference type="EC" id="1.2.4.1"/>
    </reaction>
</comment>
<dbReference type="EC" id="1.2.4.1" evidence="5"/>
<evidence type="ECO:0000256" key="5">
    <source>
        <dbReference type="RuleBase" id="RU361139"/>
    </source>
</evidence>
<gene>
    <name evidence="7" type="ORF">PTSG_04464</name>
</gene>
<dbReference type="OrthoDB" id="10256198at2759"/>
<evidence type="ECO:0000259" key="6">
    <source>
        <dbReference type="Pfam" id="PF00676"/>
    </source>
</evidence>
<dbReference type="eggNOG" id="KOG0225">
    <property type="taxonomic scope" value="Eukaryota"/>
</dbReference>
<keyword evidence="8" id="KW-1185">Reference proteome</keyword>
<accession>F2U8M7</accession>